<feature type="domain" description="Squalene cyclase N-terminal" evidence="1">
    <location>
        <begin position="15"/>
        <end position="242"/>
    </location>
</feature>
<accession>A0ABR1VX81</accession>
<evidence type="ECO:0000313" key="2">
    <source>
        <dbReference type="EMBL" id="KAK8075881.1"/>
    </source>
</evidence>
<dbReference type="Proteomes" id="UP001433268">
    <property type="component" value="Unassembled WGS sequence"/>
</dbReference>
<dbReference type="EMBL" id="JAQQWN010000007">
    <property type="protein sequence ID" value="KAK8075881.1"/>
    <property type="molecule type" value="Genomic_DNA"/>
</dbReference>
<dbReference type="Gene3D" id="1.50.10.20">
    <property type="match status" value="1"/>
</dbReference>
<dbReference type="PANTHER" id="PTHR11764">
    <property type="entry name" value="TERPENE CYCLASE/MUTASE FAMILY MEMBER"/>
    <property type="match status" value="1"/>
</dbReference>
<dbReference type="InterPro" id="IPR018333">
    <property type="entry name" value="Squalene_cyclase"/>
</dbReference>
<evidence type="ECO:0000259" key="1">
    <source>
        <dbReference type="Pfam" id="PF13249"/>
    </source>
</evidence>
<gene>
    <name evidence="2" type="ORF">PG997_010544</name>
</gene>
<dbReference type="PANTHER" id="PTHR11764:SF82">
    <property type="entry name" value="TERPENE CYCLASE_MUTASE FAMILY MEMBER"/>
    <property type="match status" value="1"/>
</dbReference>
<dbReference type="Pfam" id="PF13249">
    <property type="entry name" value="SQHop_cyclase_N"/>
    <property type="match status" value="1"/>
</dbReference>
<dbReference type="InterPro" id="IPR008930">
    <property type="entry name" value="Terpenoid_cyclase/PrenylTrfase"/>
</dbReference>
<protein>
    <recommendedName>
        <fullName evidence="1">Squalene cyclase N-terminal domain-containing protein</fullName>
    </recommendedName>
</protein>
<dbReference type="GeneID" id="92047919"/>
<evidence type="ECO:0000313" key="3">
    <source>
        <dbReference type="Proteomes" id="UP001433268"/>
    </source>
</evidence>
<proteinExistence type="predicted"/>
<name>A0ABR1VX81_9PEZI</name>
<dbReference type="RefSeq" id="XP_066666821.1">
    <property type="nucleotide sequence ID" value="XM_066814859.1"/>
</dbReference>
<dbReference type="InterPro" id="IPR032697">
    <property type="entry name" value="SQ_cyclase_N"/>
</dbReference>
<keyword evidence="3" id="KW-1185">Reference proteome</keyword>
<reference evidence="2 3" key="1">
    <citation type="submission" date="2023-01" db="EMBL/GenBank/DDBJ databases">
        <title>Analysis of 21 Apiospora genomes using comparative genomics revels a genus with tremendous synthesis potential of carbohydrate active enzymes and secondary metabolites.</title>
        <authorList>
            <person name="Sorensen T."/>
        </authorList>
    </citation>
    <scope>NUCLEOTIDE SEQUENCE [LARGE SCALE GENOMIC DNA]</scope>
    <source>
        <strain evidence="2 3">CBS 114990</strain>
    </source>
</reference>
<dbReference type="SUPFAM" id="SSF48239">
    <property type="entry name" value="Terpenoid cyclases/Protein prenyltransferases"/>
    <property type="match status" value="1"/>
</dbReference>
<organism evidence="2 3">
    <name type="scientific">Apiospora hydei</name>
    <dbReference type="NCBI Taxonomy" id="1337664"/>
    <lineage>
        <taxon>Eukaryota</taxon>
        <taxon>Fungi</taxon>
        <taxon>Dikarya</taxon>
        <taxon>Ascomycota</taxon>
        <taxon>Pezizomycotina</taxon>
        <taxon>Sordariomycetes</taxon>
        <taxon>Xylariomycetidae</taxon>
        <taxon>Amphisphaeriales</taxon>
        <taxon>Apiosporaceae</taxon>
        <taxon>Apiospora</taxon>
    </lineage>
</organism>
<sequence length="257" mass="28639">MEDKSLPTQAQDALEQAVQFSFDQQHEDGHWVAEVSSDATFTSQYVMFKYAVGLDLASDGDAIKLWLLRDQKEDGSWGLAPELPGNVSTTVEAYLALKILGVSADETTMLKARDFMIDNGGLAKVRFFTRFFLATFGLIPWEAIPQLPAELILMPASCPLNIYNLSSWARSTIIPVLIVAHHKPLYALPNGRSPDNDFLDELWVDPKNKNVPFAPPLSTLAWEKEWIQLFFTAVDKILAIAGGSGTSRLEKWPWPNA</sequence>
<comment type="caution">
    <text evidence="2">The sequence shown here is derived from an EMBL/GenBank/DDBJ whole genome shotgun (WGS) entry which is preliminary data.</text>
</comment>